<dbReference type="SUPFAM" id="SSF52540">
    <property type="entry name" value="P-loop containing nucleoside triphosphate hydrolases"/>
    <property type="match status" value="1"/>
</dbReference>
<dbReference type="SMART" id="SM00028">
    <property type="entry name" value="TPR"/>
    <property type="match status" value="9"/>
</dbReference>
<comment type="caution">
    <text evidence="3">The sequence shown here is derived from an EMBL/GenBank/DDBJ whole genome shotgun (WGS) entry which is preliminary data.</text>
</comment>
<dbReference type="InterPro" id="IPR011990">
    <property type="entry name" value="TPR-like_helical_dom_sf"/>
</dbReference>
<evidence type="ECO:0000256" key="2">
    <source>
        <dbReference type="SAM" id="MobiDB-lite"/>
    </source>
</evidence>
<dbReference type="InterPro" id="IPR027417">
    <property type="entry name" value="P-loop_NTPase"/>
</dbReference>
<organism evidence="3 4">
    <name type="scientific">Phytohabitans kaempferiae</name>
    <dbReference type="NCBI Taxonomy" id="1620943"/>
    <lineage>
        <taxon>Bacteria</taxon>
        <taxon>Bacillati</taxon>
        <taxon>Actinomycetota</taxon>
        <taxon>Actinomycetes</taxon>
        <taxon>Micromonosporales</taxon>
        <taxon>Micromonosporaceae</taxon>
    </lineage>
</organism>
<dbReference type="PRINTS" id="PR00364">
    <property type="entry name" value="DISEASERSIST"/>
</dbReference>
<dbReference type="PANTHER" id="PTHR47691">
    <property type="entry name" value="REGULATOR-RELATED"/>
    <property type="match status" value="1"/>
</dbReference>
<evidence type="ECO:0000256" key="1">
    <source>
        <dbReference type="PROSITE-ProRule" id="PRU00339"/>
    </source>
</evidence>
<sequence length="882" mass="96073">MTTAEDVPRPMERDEPTPAADRNPRAHSSDRGRQTAGDRYVYGGTPPPTVAVPCDTLPRNTAAFVGRGRELRALIHLVLQRPESETNVPVYAIDGMPGVGKTTLAIHAGHMLRSRFPDGQFFIDLHGHTVGRRPVHPNDALFALLAADGVQPSHIPPRQDDRAALWRKRLAGGRSLLILDNAESTSQVQPLLPGAGGCLVIITSRRRLTGLAAQQVPVTLPLGTLPPQDATDLFAAVANRHLGPEEADAVAELIRLSGYLPLAICLLATRLRPDPRWRIADLARELADTRHRLAHMRAEDTAVAAAFGLSYERLPPGRQRFFRRLGLHPGPDLDQYAAAALAGITPAKAHAHLEALYEDHLLEQHTRGRYRMHDLIREYSATLAEDDPAAYRRLAVDRLRAYYRAAAAEAGRHLSRRAGPAPASEHLDRGDSVPVIRTRERAMAWLDAERANLFACASGMRTPDEASCLGALAAAMAPYLRIAGPWDHAMSIHRSVAALTGETGDQASRADALIELGVLERLTGNYPSAARTLTRARELCERVGHEPGLAEVLVQLSAVLRRTGHVEEAAKGLRRALEINDRRGDPRGQADALNELGAVLYFSGDHAAALDSLERALAIHEEIGDLHGMANALSQIGMAQQLTGEYPRAIEVQERALTIYRRLGDRHGLARALNYLGFALYQVGDHAGSEAALSEALTVHRALGYRPGQANALNYLGVVRRRTGDLLDAERCLTEALGLYRDLLDRHGEADIVNQLGVVRRLSGDHRAAADAHERALAVFEQLSDRLGQVEALNNLGDLVLAVRDRPDEASALFQRALDTARQVRYPAAEAHALQGLGRCTLRRGDPGGAVRTLREAEVIFQRIGMAWAATETARLIAACPR</sequence>
<dbReference type="SUPFAM" id="SSF48452">
    <property type="entry name" value="TPR-like"/>
    <property type="match status" value="2"/>
</dbReference>
<dbReference type="RefSeq" id="WP_377256976.1">
    <property type="nucleotide sequence ID" value="NZ_JBHLUH010000061.1"/>
</dbReference>
<dbReference type="EMBL" id="JBHLUH010000061">
    <property type="protein sequence ID" value="MFC0531841.1"/>
    <property type="molecule type" value="Genomic_DNA"/>
</dbReference>
<feature type="repeat" description="TPR" evidence="1">
    <location>
        <begin position="590"/>
        <end position="623"/>
    </location>
</feature>
<feature type="compositionally biased region" description="Basic and acidic residues" evidence="2">
    <location>
        <begin position="1"/>
        <end position="33"/>
    </location>
</feature>
<dbReference type="Proteomes" id="UP001589867">
    <property type="component" value="Unassembled WGS sequence"/>
</dbReference>
<protein>
    <submittedName>
        <fullName evidence="3">Tetratricopeptide repeat protein</fullName>
    </submittedName>
</protein>
<evidence type="ECO:0000313" key="4">
    <source>
        <dbReference type="Proteomes" id="UP001589867"/>
    </source>
</evidence>
<keyword evidence="4" id="KW-1185">Reference proteome</keyword>
<feature type="region of interest" description="Disordered" evidence="2">
    <location>
        <begin position="1"/>
        <end position="47"/>
    </location>
</feature>
<name>A0ABV6MB36_9ACTN</name>
<dbReference type="Gene3D" id="3.40.50.300">
    <property type="entry name" value="P-loop containing nucleotide triphosphate hydrolases"/>
    <property type="match status" value="1"/>
</dbReference>
<dbReference type="Gene3D" id="1.25.40.10">
    <property type="entry name" value="Tetratricopeptide repeat domain"/>
    <property type="match status" value="2"/>
</dbReference>
<proteinExistence type="predicted"/>
<accession>A0ABV6MB36</accession>
<dbReference type="Pfam" id="PF13424">
    <property type="entry name" value="TPR_12"/>
    <property type="match status" value="4"/>
</dbReference>
<evidence type="ECO:0000313" key="3">
    <source>
        <dbReference type="EMBL" id="MFC0531841.1"/>
    </source>
</evidence>
<gene>
    <name evidence="3" type="ORF">ACFFIA_29750</name>
</gene>
<dbReference type="PROSITE" id="PS50005">
    <property type="entry name" value="TPR"/>
    <property type="match status" value="2"/>
</dbReference>
<feature type="repeat" description="TPR" evidence="1">
    <location>
        <begin position="550"/>
        <end position="583"/>
    </location>
</feature>
<keyword evidence="1" id="KW-0802">TPR repeat</keyword>
<dbReference type="PANTHER" id="PTHR47691:SF3">
    <property type="entry name" value="HTH-TYPE TRANSCRIPTIONAL REGULATOR RV0890C-RELATED"/>
    <property type="match status" value="1"/>
</dbReference>
<reference evidence="3 4" key="1">
    <citation type="submission" date="2024-09" db="EMBL/GenBank/DDBJ databases">
        <authorList>
            <person name="Sun Q."/>
            <person name="Mori K."/>
        </authorList>
    </citation>
    <scope>NUCLEOTIDE SEQUENCE [LARGE SCALE GENOMIC DNA]</scope>
    <source>
        <strain evidence="3 4">TBRC 3947</strain>
    </source>
</reference>
<dbReference type="InterPro" id="IPR019734">
    <property type="entry name" value="TPR_rpt"/>
</dbReference>